<dbReference type="InterPro" id="IPR005158">
    <property type="entry name" value="BTAD"/>
</dbReference>
<sequence length="237" mass="26420">MSWNDVRLELLGPFELVSAGQRRAVPSGVQRLLAYLALQEDGAHRTAAAEQLWPDCTSARAAANLRSALCHARRIDSIGLINSVGQRLTLTPSTRVDLRLVQEAARQAITGLRPLPGEADHLIADLSRELLPGWAEEWLPMERERWGQTRVYALESLAQQFQSAGRYLPALQAALAAIAIDPFRETPHRIAIEVHINEGNVASAIKRYQDYRAFLHRELRVSPSRQMAQLVQALLPT</sequence>
<dbReference type="Gene3D" id="1.25.40.10">
    <property type="entry name" value="Tetratricopeptide repeat domain"/>
    <property type="match status" value="1"/>
</dbReference>
<dbReference type="InterPro" id="IPR011990">
    <property type="entry name" value="TPR-like_helical_dom_sf"/>
</dbReference>
<evidence type="ECO:0000313" key="4">
    <source>
        <dbReference type="Proteomes" id="UP001496720"/>
    </source>
</evidence>
<dbReference type="SUPFAM" id="SSF48452">
    <property type="entry name" value="TPR-like"/>
    <property type="match status" value="1"/>
</dbReference>
<name>A0ABV1T221_9ACTN</name>
<accession>A0ABV1T221</accession>
<organism evidence="3 4">
    <name type="scientific">Streptomyces violaceorubidus</name>
    <dbReference type="NCBI Taxonomy" id="284042"/>
    <lineage>
        <taxon>Bacteria</taxon>
        <taxon>Bacillati</taxon>
        <taxon>Actinomycetota</taxon>
        <taxon>Actinomycetes</taxon>
        <taxon>Kitasatosporales</taxon>
        <taxon>Streptomycetaceae</taxon>
        <taxon>Streptomyces</taxon>
    </lineage>
</organism>
<dbReference type="EMBL" id="JBEOZY010000034">
    <property type="protein sequence ID" value="MER6168022.1"/>
    <property type="molecule type" value="Genomic_DNA"/>
</dbReference>
<dbReference type="SMART" id="SM01043">
    <property type="entry name" value="BTAD"/>
    <property type="match status" value="1"/>
</dbReference>
<evidence type="ECO:0000256" key="1">
    <source>
        <dbReference type="ARBA" id="ARBA00023012"/>
    </source>
</evidence>
<evidence type="ECO:0000259" key="2">
    <source>
        <dbReference type="SMART" id="SM01043"/>
    </source>
</evidence>
<dbReference type="RefSeq" id="WP_352149421.1">
    <property type="nucleotide sequence ID" value="NZ_JBEOZY010000034.1"/>
</dbReference>
<dbReference type="Proteomes" id="UP001496720">
    <property type="component" value="Unassembled WGS sequence"/>
</dbReference>
<feature type="domain" description="Bacterial transcriptional activator" evidence="2">
    <location>
        <begin position="96"/>
        <end position="235"/>
    </location>
</feature>
<dbReference type="PANTHER" id="PTHR35807">
    <property type="entry name" value="TRANSCRIPTIONAL REGULATOR REDD-RELATED"/>
    <property type="match status" value="1"/>
</dbReference>
<reference evidence="3 4" key="1">
    <citation type="submission" date="2024-06" db="EMBL/GenBank/DDBJ databases">
        <title>The Natural Products Discovery Center: Release of the First 8490 Sequenced Strains for Exploring Actinobacteria Biosynthetic Diversity.</title>
        <authorList>
            <person name="Kalkreuter E."/>
            <person name="Kautsar S.A."/>
            <person name="Yang D."/>
            <person name="Bader C.D."/>
            <person name="Teijaro C.N."/>
            <person name="Fluegel L."/>
            <person name="Davis C.M."/>
            <person name="Simpson J.R."/>
            <person name="Lauterbach L."/>
            <person name="Steele A.D."/>
            <person name="Gui C."/>
            <person name="Meng S."/>
            <person name="Li G."/>
            <person name="Viehrig K."/>
            <person name="Ye F."/>
            <person name="Su P."/>
            <person name="Kiefer A.F."/>
            <person name="Nichols A."/>
            <person name="Cepeda A.J."/>
            <person name="Yan W."/>
            <person name="Fan B."/>
            <person name="Jiang Y."/>
            <person name="Adhikari A."/>
            <person name="Zheng C.-J."/>
            <person name="Schuster L."/>
            <person name="Cowan T.M."/>
            <person name="Smanski M.J."/>
            <person name="Chevrette M.G."/>
            <person name="De Carvalho L.P.S."/>
            <person name="Shen B."/>
        </authorList>
    </citation>
    <scope>NUCLEOTIDE SEQUENCE [LARGE SCALE GENOMIC DNA]</scope>
    <source>
        <strain evidence="3 4">NPDC001615</strain>
    </source>
</reference>
<dbReference type="Pfam" id="PF03704">
    <property type="entry name" value="BTAD"/>
    <property type="match status" value="1"/>
</dbReference>
<gene>
    <name evidence="3" type="ORF">ABT188_26320</name>
</gene>
<dbReference type="InterPro" id="IPR051677">
    <property type="entry name" value="AfsR-DnrI-RedD_regulator"/>
</dbReference>
<keyword evidence="1" id="KW-0902">Two-component regulatory system</keyword>
<comment type="caution">
    <text evidence="3">The sequence shown here is derived from an EMBL/GenBank/DDBJ whole genome shotgun (WGS) entry which is preliminary data.</text>
</comment>
<keyword evidence="4" id="KW-1185">Reference proteome</keyword>
<proteinExistence type="predicted"/>
<evidence type="ECO:0000313" key="3">
    <source>
        <dbReference type="EMBL" id="MER6168022.1"/>
    </source>
</evidence>
<protein>
    <submittedName>
        <fullName evidence="3">BTAD domain-containing putative transcriptional regulator</fullName>
    </submittedName>
</protein>